<keyword evidence="1" id="KW-0677">Repeat</keyword>
<dbReference type="Pfam" id="PF13202">
    <property type="entry name" value="EF-hand_5"/>
    <property type="match status" value="1"/>
</dbReference>
<evidence type="ECO:0000256" key="3">
    <source>
        <dbReference type="ARBA" id="ARBA00037722"/>
    </source>
</evidence>
<dbReference type="OrthoDB" id="7313495at2759"/>
<feature type="domain" description="EF-hand" evidence="4">
    <location>
        <begin position="87"/>
        <end position="122"/>
    </location>
</feature>
<dbReference type="SUPFAM" id="SSF47473">
    <property type="entry name" value="EF-hand"/>
    <property type="match status" value="1"/>
</dbReference>
<dbReference type="Gene3D" id="1.10.238.10">
    <property type="entry name" value="EF-hand"/>
    <property type="match status" value="3"/>
</dbReference>
<feature type="domain" description="EF-hand" evidence="4">
    <location>
        <begin position="51"/>
        <end position="86"/>
    </location>
</feature>
<dbReference type="PANTHER" id="PTHR23048">
    <property type="entry name" value="MYOSIN LIGHT CHAIN 1, 3"/>
    <property type="match status" value="1"/>
</dbReference>
<dbReference type="InterPro" id="IPR011992">
    <property type="entry name" value="EF-hand-dom_pair"/>
</dbReference>
<dbReference type="SMART" id="SM00054">
    <property type="entry name" value="EFh"/>
    <property type="match status" value="3"/>
</dbReference>
<dbReference type="InterPro" id="IPR018247">
    <property type="entry name" value="EF_Hand_1_Ca_BS"/>
</dbReference>
<reference evidence="5" key="1">
    <citation type="submission" date="2014-05" db="EMBL/GenBank/DDBJ databases">
        <authorList>
            <person name="Chronopoulou M."/>
        </authorList>
    </citation>
    <scope>NUCLEOTIDE SEQUENCE</scope>
    <source>
        <tissue evidence="5">Whole organism</tissue>
    </source>
</reference>
<dbReference type="AlphaFoldDB" id="A0A0K2V443"/>
<dbReference type="InterPro" id="IPR050230">
    <property type="entry name" value="CALM/Myosin/TropC-like"/>
</dbReference>
<dbReference type="Pfam" id="PF13499">
    <property type="entry name" value="EF-hand_7"/>
    <property type="match status" value="1"/>
</dbReference>
<sequence length="137" mass="15617">TLKNPRRISPCLNLILYFFKDMINEVDKDGTGSLDFPEFLKIMGKKSYEEKAEEQIREAFKVFDRDGNGFITKSELRVVMMNLGEKLSEDEIDTMIADADIDGDGTINYEEFAIMIDGDGTINYEEFAIMMAAPTNF</sequence>
<feature type="domain" description="EF-hand" evidence="4">
    <location>
        <begin position="19"/>
        <end position="49"/>
    </location>
</feature>
<dbReference type="PROSITE" id="PS00018">
    <property type="entry name" value="EF_HAND_1"/>
    <property type="match status" value="3"/>
</dbReference>
<protein>
    <recommendedName>
        <fullName evidence="4">EF-hand domain-containing protein</fullName>
    </recommendedName>
</protein>
<dbReference type="EMBL" id="HACA01027511">
    <property type="protein sequence ID" value="CDW44872.1"/>
    <property type="molecule type" value="Transcribed_RNA"/>
</dbReference>
<name>A0A0K2V443_LEPSM</name>
<dbReference type="InterPro" id="IPR002048">
    <property type="entry name" value="EF_hand_dom"/>
</dbReference>
<dbReference type="GO" id="GO:0016460">
    <property type="term" value="C:myosin II complex"/>
    <property type="evidence" value="ECO:0007669"/>
    <property type="project" value="TreeGrafter"/>
</dbReference>
<organism evidence="5">
    <name type="scientific">Lepeophtheirus salmonis</name>
    <name type="common">Salmon louse</name>
    <name type="synonym">Caligus salmonis</name>
    <dbReference type="NCBI Taxonomy" id="72036"/>
    <lineage>
        <taxon>Eukaryota</taxon>
        <taxon>Metazoa</taxon>
        <taxon>Ecdysozoa</taxon>
        <taxon>Arthropoda</taxon>
        <taxon>Crustacea</taxon>
        <taxon>Multicrustacea</taxon>
        <taxon>Hexanauplia</taxon>
        <taxon>Copepoda</taxon>
        <taxon>Siphonostomatoida</taxon>
        <taxon>Caligidae</taxon>
        <taxon>Lepeophtheirus</taxon>
    </lineage>
</organism>
<evidence type="ECO:0000259" key="4">
    <source>
        <dbReference type="PROSITE" id="PS50222"/>
    </source>
</evidence>
<dbReference type="Pfam" id="PF00036">
    <property type="entry name" value="EF-hand_1"/>
    <property type="match status" value="1"/>
</dbReference>
<dbReference type="PANTHER" id="PTHR23048:SF0">
    <property type="entry name" value="CALMODULIN LIKE 3"/>
    <property type="match status" value="1"/>
</dbReference>
<keyword evidence="2" id="KW-0106">Calcium</keyword>
<evidence type="ECO:0000313" key="5">
    <source>
        <dbReference type="EMBL" id="CDW44872.1"/>
    </source>
</evidence>
<dbReference type="CDD" id="cd00051">
    <property type="entry name" value="EFh"/>
    <property type="match status" value="2"/>
</dbReference>
<proteinExistence type="predicted"/>
<dbReference type="PROSITE" id="PS50222">
    <property type="entry name" value="EF_HAND_2"/>
    <property type="match status" value="3"/>
</dbReference>
<dbReference type="GO" id="GO:0005509">
    <property type="term" value="F:calcium ion binding"/>
    <property type="evidence" value="ECO:0007669"/>
    <property type="project" value="InterPro"/>
</dbReference>
<accession>A0A0K2V443</accession>
<comment type="function">
    <text evidence="3">Troponin is the central regulatory protein of striated muscle contraction. Tn consists of three components: Tn-I which is the inhibitor of actomyosin ATPase, Tn-T which contains the binding site for tropomyosin and Tn-C. The binding of calcium to Tn-C abolishes the inhibitory action of Tn on actin filaments.</text>
</comment>
<feature type="non-terminal residue" evidence="5">
    <location>
        <position position="1"/>
    </location>
</feature>
<dbReference type="FunFam" id="1.10.238.10:FF:000001">
    <property type="entry name" value="Calmodulin 1"/>
    <property type="match status" value="1"/>
</dbReference>
<evidence type="ECO:0000256" key="1">
    <source>
        <dbReference type="ARBA" id="ARBA00022737"/>
    </source>
</evidence>
<evidence type="ECO:0000256" key="2">
    <source>
        <dbReference type="ARBA" id="ARBA00022837"/>
    </source>
</evidence>